<dbReference type="InterPro" id="IPR027417">
    <property type="entry name" value="P-loop_NTPase"/>
</dbReference>
<dbReference type="PROSITE" id="PS50893">
    <property type="entry name" value="ABC_TRANSPORTER_2"/>
    <property type="match status" value="1"/>
</dbReference>
<dbReference type="InterPro" id="IPR011527">
    <property type="entry name" value="ABC1_TM_dom"/>
</dbReference>
<sequence length="623" mass="67590">MTDGPVLEPLPEAATPADAAGDAPGGTLLRFVRLGGAYWNGADRWKARLLTALLVVLGILQVLLVIRFNLWSADLFDALERRDARQVLIQALVFAAIVIATMLVNAAHLEVRRRLQMGWRHWLTMRVADGWLDRGRQHQLALVPGAPGNPDARIADDIRLATEATIELANSLFYCLLLLVSFVSILWGLSGTVTLALGGITLELPGYLVGLALVYAAAGVAVAFLLGRSLVHVTDLRQSAEAGYRFGLVRDVAQAEEIALLGSEANERRRLRNLFRAITASWQLQTQGLRRLTLFTSAYGTMAAMFPVLVAAPRYLAGELTLGGLMQTAQAFQQVTAALSWPVDNFPRLAETMASMERVLALQAALDTIEAEAARPGIAIDVVAASGGTLTFRDLTIADAGGAILFSGISTDIHPGERVLLLGDPRLARALFKVVARVWPWGRGRVELPDDAAIHFLPSSLHLPADTLRAILAYPDDPETLDGLACMRALARVGLEDLTARLDTPDDWMLQLDASQRQRIGFARILLKRPSWIFLEEPGESLDSGTELALMQVIAEALPSATLLTASHHAELEAFYGRTLRFEPAADGRVFVRDSGERAAGDKAAPRWPAIEVIRRGFGEDPG</sequence>
<gene>
    <name evidence="9" type="ORF">EDC65_2059</name>
</gene>
<dbReference type="SUPFAM" id="SSF52540">
    <property type="entry name" value="P-loop containing nucleoside triphosphate hydrolases"/>
    <property type="match status" value="1"/>
</dbReference>
<feature type="transmembrane region" description="Helical" evidence="6">
    <location>
        <begin position="206"/>
        <end position="227"/>
    </location>
</feature>
<dbReference type="InterPro" id="IPR050835">
    <property type="entry name" value="ABC_transporter_sub-D"/>
</dbReference>
<keyword evidence="3 6" id="KW-0812">Transmembrane</keyword>
<feature type="domain" description="ABC transporter" evidence="7">
    <location>
        <begin position="390"/>
        <end position="612"/>
    </location>
</feature>
<dbReference type="GO" id="GO:0140359">
    <property type="term" value="F:ABC-type transporter activity"/>
    <property type="evidence" value="ECO:0007669"/>
    <property type="project" value="InterPro"/>
</dbReference>
<dbReference type="OrthoDB" id="9810134at2"/>
<dbReference type="InterPro" id="IPR003439">
    <property type="entry name" value="ABC_transporter-like_ATP-bd"/>
</dbReference>
<evidence type="ECO:0000259" key="8">
    <source>
        <dbReference type="PROSITE" id="PS50929"/>
    </source>
</evidence>
<evidence type="ECO:0000256" key="2">
    <source>
        <dbReference type="ARBA" id="ARBA00022448"/>
    </source>
</evidence>
<dbReference type="Proteomes" id="UP000278222">
    <property type="component" value="Unassembled WGS sequence"/>
</dbReference>
<dbReference type="Gene3D" id="1.20.1560.10">
    <property type="entry name" value="ABC transporter type 1, transmembrane domain"/>
    <property type="match status" value="1"/>
</dbReference>
<keyword evidence="9" id="KW-0547">Nucleotide-binding</keyword>
<evidence type="ECO:0000256" key="5">
    <source>
        <dbReference type="ARBA" id="ARBA00023136"/>
    </source>
</evidence>
<evidence type="ECO:0000313" key="9">
    <source>
        <dbReference type="EMBL" id="ROQ00263.1"/>
    </source>
</evidence>
<feature type="transmembrane region" description="Helical" evidence="6">
    <location>
        <begin position="88"/>
        <end position="107"/>
    </location>
</feature>
<dbReference type="RefSeq" id="WP_123689559.1">
    <property type="nucleotide sequence ID" value="NZ_AP019700.1"/>
</dbReference>
<protein>
    <submittedName>
        <fullName evidence="9">Putative ATP-binding cassette transporter</fullName>
    </submittedName>
</protein>
<feature type="transmembrane region" description="Helical" evidence="6">
    <location>
        <begin position="172"/>
        <end position="200"/>
    </location>
</feature>
<evidence type="ECO:0000313" key="10">
    <source>
        <dbReference type="Proteomes" id="UP000278222"/>
    </source>
</evidence>
<dbReference type="AlphaFoldDB" id="A0A3N1M9A2"/>
<organism evidence="9 10">
    <name type="scientific">Stella humosa</name>
    <dbReference type="NCBI Taxonomy" id="94"/>
    <lineage>
        <taxon>Bacteria</taxon>
        <taxon>Pseudomonadati</taxon>
        <taxon>Pseudomonadota</taxon>
        <taxon>Alphaproteobacteria</taxon>
        <taxon>Rhodospirillales</taxon>
        <taxon>Stellaceae</taxon>
        <taxon>Stella</taxon>
    </lineage>
</organism>
<dbReference type="EMBL" id="RJKX01000013">
    <property type="protein sequence ID" value="ROQ00263.1"/>
    <property type="molecule type" value="Genomic_DNA"/>
</dbReference>
<keyword evidence="10" id="KW-1185">Reference proteome</keyword>
<evidence type="ECO:0000259" key="7">
    <source>
        <dbReference type="PROSITE" id="PS50893"/>
    </source>
</evidence>
<evidence type="ECO:0000256" key="4">
    <source>
        <dbReference type="ARBA" id="ARBA00022989"/>
    </source>
</evidence>
<dbReference type="GO" id="GO:0005886">
    <property type="term" value="C:plasma membrane"/>
    <property type="evidence" value="ECO:0007669"/>
    <property type="project" value="UniProtKB-SubCell"/>
</dbReference>
<dbReference type="GO" id="GO:0016887">
    <property type="term" value="F:ATP hydrolysis activity"/>
    <property type="evidence" value="ECO:0007669"/>
    <property type="project" value="InterPro"/>
</dbReference>
<accession>A0A3N1M9A2</accession>
<dbReference type="GO" id="GO:0005524">
    <property type="term" value="F:ATP binding"/>
    <property type="evidence" value="ECO:0007669"/>
    <property type="project" value="UniProtKB-KW"/>
</dbReference>
<dbReference type="Pfam" id="PF06472">
    <property type="entry name" value="ABC_membrane_2"/>
    <property type="match status" value="1"/>
</dbReference>
<dbReference type="SUPFAM" id="SSF90123">
    <property type="entry name" value="ABC transporter transmembrane region"/>
    <property type="match status" value="1"/>
</dbReference>
<evidence type="ECO:0000256" key="6">
    <source>
        <dbReference type="SAM" id="Phobius"/>
    </source>
</evidence>
<proteinExistence type="predicted"/>
<feature type="transmembrane region" description="Helical" evidence="6">
    <location>
        <begin position="292"/>
        <end position="312"/>
    </location>
</feature>
<keyword evidence="4 6" id="KW-1133">Transmembrane helix</keyword>
<name>A0A3N1M9A2_9PROT</name>
<evidence type="ECO:0000256" key="1">
    <source>
        <dbReference type="ARBA" id="ARBA00004651"/>
    </source>
</evidence>
<keyword evidence="2" id="KW-0813">Transport</keyword>
<evidence type="ECO:0000256" key="3">
    <source>
        <dbReference type="ARBA" id="ARBA00022692"/>
    </source>
</evidence>
<feature type="domain" description="ABC transmembrane type-1" evidence="8">
    <location>
        <begin position="52"/>
        <end position="351"/>
    </location>
</feature>
<keyword evidence="5 6" id="KW-0472">Membrane</keyword>
<comment type="subcellular location">
    <subcellularLocation>
        <location evidence="1">Cell membrane</location>
        <topology evidence="1">Multi-pass membrane protein</topology>
    </subcellularLocation>
</comment>
<dbReference type="Gene3D" id="3.40.50.300">
    <property type="entry name" value="P-loop containing nucleotide triphosphate hydrolases"/>
    <property type="match status" value="1"/>
</dbReference>
<keyword evidence="9" id="KW-0067">ATP-binding</keyword>
<comment type="caution">
    <text evidence="9">The sequence shown here is derived from an EMBL/GenBank/DDBJ whole genome shotgun (WGS) entry which is preliminary data.</text>
</comment>
<dbReference type="PANTHER" id="PTHR11384">
    <property type="entry name" value="ATP-BINDING CASSETTE, SUB-FAMILY D MEMBER"/>
    <property type="match status" value="1"/>
</dbReference>
<reference evidence="9 10" key="1">
    <citation type="submission" date="2018-11" db="EMBL/GenBank/DDBJ databases">
        <title>Genomic Encyclopedia of Type Strains, Phase IV (KMG-IV): sequencing the most valuable type-strain genomes for metagenomic binning, comparative biology and taxonomic classification.</title>
        <authorList>
            <person name="Goeker M."/>
        </authorList>
    </citation>
    <scope>NUCLEOTIDE SEQUENCE [LARGE SCALE GENOMIC DNA]</scope>
    <source>
        <strain evidence="9 10">DSM 5900</strain>
    </source>
</reference>
<dbReference type="PANTHER" id="PTHR11384:SF59">
    <property type="entry name" value="LYSOSOMAL COBALAMIN TRANSPORTER ABCD4"/>
    <property type="match status" value="1"/>
</dbReference>
<dbReference type="PROSITE" id="PS50929">
    <property type="entry name" value="ABC_TM1F"/>
    <property type="match status" value="1"/>
</dbReference>
<dbReference type="InterPro" id="IPR036640">
    <property type="entry name" value="ABC1_TM_sf"/>
</dbReference>
<feature type="transmembrane region" description="Helical" evidence="6">
    <location>
        <begin position="49"/>
        <end position="68"/>
    </location>
</feature>